<evidence type="ECO:0000313" key="5">
    <source>
        <dbReference type="Proteomes" id="UP000092730"/>
    </source>
</evidence>
<feature type="coiled-coil region" evidence="1">
    <location>
        <begin position="360"/>
        <end position="398"/>
    </location>
</feature>
<dbReference type="GeneID" id="30207889"/>
<feature type="region of interest" description="Disordered" evidence="2">
    <location>
        <begin position="497"/>
        <end position="708"/>
    </location>
</feature>
<dbReference type="VEuPathDB" id="FungiDB:I302_03490"/>
<feature type="compositionally biased region" description="Basic and acidic residues" evidence="2">
    <location>
        <begin position="504"/>
        <end position="537"/>
    </location>
</feature>
<evidence type="ECO:0000313" key="4">
    <source>
        <dbReference type="EMBL" id="WVW78163.1"/>
    </source>
</evidence>
<feature type="region of interest" description="Disordered" evidence="2">
    <location>
        <begin position="260"/>
        <end position="317"/>
    </location>
</feature>
<dbReference type="Proteomes" id="UP000092730">
    <property type="component" value="Chromosome 1"/>
</dbReference>
<keyword evidence="1" id="KW-0175">Coiled coil</keyword>
<feature type="compositionally biased region" description="Pro residues" evidence="2">
    <location>
        <begin position="772"/>
        <end position="781"/>
    </location>
</feature>
<feature type="region of interest" description="Disordered" evidence="2">
    <location>
        <begin position="722"/>
        <end position="803"/>
    </location>
</feature>
<dbReference type="STRING" id="1296100.A0A1B9G436"/>
<feature type="region of interest" description="Disordered" evidence="2">
    <location>
        <begin position="1"/>
        <end position="20"/>
    </location>
</feature>
<reference evidence="3" key="3">
    <citation type="submission" date="2014-01" db="EMBL/GenBank/DDBJ databases">
        <title>Evolution of pathogenesis and genome organization in the Tremellales.</title>
        <authorList>
            <person name="Cuomo C."/>
            <person name="Litvintseva A."/>
            <person name="Heitman J."/>
            <person name="Chen Y."/>
            <person name="Sun S."/>
            <person name="Springer D."/>
            <person name="Dromer F."/>
            <person name="Young S."/>
            <person name="Zeng Q."/>
            <person name="Chapman S."/>
            <person name="Gujja S."/>
            <person name="Saif S."/>
            <person name="Birren B."/>
        </authorList>
    </citation>
    <scope>NUCLEOTIDE SEQUENCE</scope>
    <source>
        <strain evidence="3">CBS 10118</strain>
    </source>
</reference>
<name>A0A1B9G436_9TREE</name>
<dbReference type="OrthoDB" id="2596255at2759"/>
<feature type="region of interest" description="Disordered" evidence="2">
    <location>
        <begin position="831"/>
        <end position="945"/>
    </location>
</feature>
<dbReference type="AlphaFoldDB" id="A0A1B9G436"/>
<feature type="compositionally biased region" description="Low complexity" evidence="2">
    <location>
        <begin position="750"/>
        <end position="761"/>
    </location>
</feature>
<feature type="compositionally biased region" description="Acidic residues" evidence="2">
    <location>
        <begin position="97"/>
        <end position="106"/>
    </location>
</feature>
<dbReference type="KEGG" id="kbi:30207889"/>
<organism evidence="3">
    <name type="scientific">Kwoniella bestiolae CBS 10118</name>
    <dbReference type="NCBI Taxonomy" id="1296100"/>
    <lineage>
        <taxon>Eukaryota</taxon>
        <taxon>Fungi</taxon>
        <taxon>Dikarya</taxon>
        <taxon>Basidiomycota</taxon>
        <taxon>Agaricomycotina</taxon>
        <taxon>Tremellomycetes</taxon>
        <taxon>Tremellales</taxon>
        <taxon>Cryptococcaceae</taxon>
        <taxon>Kwoniella</taxon>
    </lineage>
</organism>
<reference evidence="3" key="1">
    <citation type="submission" date="2013-07" db="EMBL/GenBank/DDBJ databases">
        <title>The Genome Sequence of Cryptococcus bestiolae CBS10118.</title>
        <authorList>
            <consortium name="The Broad Institute Genome Sequencing Platform"/>
            <person name="Cuomo C."/>
            <person name="Litvintseva A."/>
            <person name="Chen Y."/>
            <person name="Heitman J."/>
            <person name="Sun S."/>
            <person name="Springer D."/>
            <person name="Dromer F."/>
            <person name="Young S.K."/>
            <person name="Zeng Q."/>
            <person name="Gargeya S."/>
            <person name="Fitzgerald M."/>
            <person name="Abouelleil A."/>
            <person name="Alvarado L."/>
            <person name="Berlin A.M."/>
            <person name="Chapman S.B."/>
            <person name="Dewar J."/>
            <person name="Goldberg J."/>
            <person name="Griggs A."/>
            <person name="Gujja S."/>
            <person name="Hansen M."/>
            <person name="Howarth C."/>
            <person name="Imamovic A."/>
            <person name="Larimer J."/>
            <person name="McCowan C."/>
            <person name="Murphy C."/>
            <person name="Pearson M."/>
            <person name="Priest M."/>
            <person name="Roberts A."/>
            <person name="Saif S."/>
            <person name="Shea T."/>
            <person name="Sykes S."/>
            <person name="Wortman J."/>
            <person name="Nusbaum C."/>
            <person name="Birren B."/>
        </authorList>
    </citation>
    <scope>NUCLEOTIDE SEQUENCE [LARGE SCALE GENOMIC DNA]</scope>
    <source>
        <strain evidence="3">CBS 10118</strain>
    </source>
</reference>
<feature type="region of interest" description="Disordered" evidence="2">
    <location>
        <begin position="176"/>
        <end position="221"/>
    </location>
</feature>
<feature type="compositionally biased region" description="Polar residues" evidence="2">
    <location>
        <begin position="568"/>
        <end position="581"/>
    </location>
</feature>
<dbReference type="RefSeq" id="XP_019046887.1">
    <property type="nucleotide sequence ID" value="XM_019190139.1"/>
</dbReference>
<feature type="compositionally biased region" description="Polar residues" evidence="2">
    <location>
        <begin position="783"/>
        <end position="794"/>
    </location>
</feature>
<evidence type="ECO:0000256" key="1">
    <source>
        <dbReference type="SAM" id="Coils"/>
    </source>
</evidence>
<feature type="compositionally biased region" description="Low complexity" evidence="2">
    <location>
        <begin position="583"/>
        <end position="592"/>
    </location>
</feature>
<feature type="compositionally biased region" description="Low complexity" evidence="2">
    <location>
        <begin position="46"/>
        <end position="61"/>
    </location>
</feature>
<feature type="compositionally biased region" description="Low complexity" evidence="2">
    <location>
        <begin position="657"/>
        <end position="676"/>
    </location>
</feature>
<feature type="compositionally biased region" description="Pro residues" evidence="2">
    <location>
        <begin position="725"/>
        <end position="737"/>
    </location>
</feature>
<proteinExistence type="predicted"/>
<protein>
    <submittedName>
        <fullName evidence="3">Uncharacterized protein</fullName>
    </submittedName>
</protein>
<gene>
    <name evidence="3" type="ORF">I302_03490</name>
    <name evidence="4" type="ORF">I302_100114</name>
</gene>
<evidence type="ECO:0000313" key="3">
    <source>
        <dbReference type="EMBL" id="OCF25817.1"/>
    </source>
</evidence>
<accession>A0A1B9G436</accession>
<feature type="compositionally biased region" description="Polar residues" evidence="2">
    <location>
        <begin position="865"/>
        <end position="875"/>
    </location>
</feature>
<evidence type="ECO:0000256" key="2">
    <source>
        <dbReference type="SAM" id="MobiDB-lite"/>
    </source>
</evidence>
<dbReference type="EMBL" id="CP144541">
    <property type="protein sequence ID" value="WVW78163.1"/>
    <property type="molecule type" value="Genomic_DNA"/>
</dbReference>
<feature type="compositionally biased region" description="Polar residues" evidence="2">
    <location>
        <begin position="1"/>
        <end position="19"/>
    </location>
</feature>
<sequence length="945" mass="100385">MTNTTSTPSSSAQWHTVSPHTRPLTLTVLELTPLALTLSLSLTPPALPSHSHSHPTLPHVVHNNHHTHAQSPSHSKSKKRAHAATLTTPRAKRSGDVSEEEDEDLEYSSLVDTSSSSSFKDLLSHGVVVSVNGQPWSRIYAHVSEDEDDNDELDWEDEEINGTNTAIVVNDEGIEEGSITRRRPRKPRFASSALSQTSTDKDLVLSGAAHGGKKKGGKEKMDKDRAVVVVYGLSPGKEYEVELRVVGLFSQEGGEGLVSTSVLIPPSPTPNTNLHPRSRANSLRSRSRPRSRSNSLTGGSPGHPPNSSPLSHTRSSDAVATLDSLASGSHDTLSPDTAAIIPTPVLNAVDTQTAQLRHLIATAHAEKEHLQTQIKEARRTSQRQEAALKAEIENVKKAIEKAGSMDLRSKQKALATQEQVKQGWAGAESAEKDASDVESGLDTLESKLEALNIEVEAIQLEWKSIKDREEEFREKDKKTRLEEDKKLAEVLAKIDKLKSKKAKKQSEQDELEKQLKDLETKIKDQEKKNTDDREKAMRKNSNAASYHAAGYGSNANNDNHEYGFGGQRSLSAHPSLNNLNSHYAAGPAYRPRGGAGANTGYQPRFPSAGSTFRPSPSQPQPAHSPTHPNNFYQIQHPVPPNSNTSPAFRPPKLQNAPSRSTSGPTPSSTGTGATPSTGGGVNAAALPFHPANFSPNNEPPSTGAAHHTTLMPPQLQHRIYLPNVRPRPTPNFHPPPSVLAEQAQAKSRESSGSGNSPSNDPITGTGVRSPNHSPPNFPPLPVKQNSTASTSTTGGRDGAGGPSLASIVTRAVLSPTSALAQQSQAANIGNVASSVLRNPPSSVQSPGPGGESSTGSPVPTPPTSARISSPATGTANSGGGGGEFPPLSPTWPSTLGQPIRREGTPPISIWNTTKDRDRDSPVGAVGNAVLRKPSRSGSGEGQGSS</sequence>
<reference evidence="4" key="4">
    <citation type="submission" date="2024-02" db="EMBL/GenBank/DDBJ databases">
        <title>Comparative genomics of Cryptococcus and Kwoniella reveals pathogenesis evolution and contrasting modes of karyotype evolution via chromosome fusion or intercentromeric recombination.</title>
        <authorList>
            <person name="Coelho M.A."/>
            <person name="David-Palma M."/>
            <person name="Shea T."/>
            <person name="Bowers K."/>
            <person name="McGinley-Smith S."/>
            <person name="Mohammad A.W."/>
            <person name="Gnirke A."/>
            <person name="Yurkov A.M."/>
            <person name="Nowrousian M."/>
            <person name="Sun S."/>
            <person name="Cuomo C.A."/>
            <person name="Heitman J."/>
        </authorList>
    </citation>
    <scope>NUCLEOTIDE SEQUENCE</scope>
    <source>
        <strain evidence="4">CBS 10118</strain>
    </source>
</reference>
<dbReference type="EMBL" id="KI894020">
    <property type="protein sequence ID" value="OCF25817.1"/>
    <property type="molecule type" value="Genomic_DNA"/>
</dbReference>
<feature type="coiled-coil region" evidence="1">
    <location>
        <begin position="427"/>
        <end position="461"/>
    </location>
</feature>
<feature type="region of interest" description="Disordered" evidence="2">
    <location>
        <begin position="46"/>
        <end position="109"/>
    </location>
</feature>
<reference evidence="4" key="2">
    <citation type="submission" date="2013-07" db="EMBL/GenBank/DDBJ databases">
        <authorList>
            <consortium name="The Broad Institute Genome Sequencing Platform"/>
            <person name="Cuomo C."/>
            <person name="Litvintseva A."/>
            <person name="Chen Y."/>
            <person name="Heitman J."/>
            <person name="Sun S."/>
            <person name="Springer D."/>
            <person name="Dromer F."/>
            <person name="Young S.K."/>
            <person name="Zeng Q."/>
            <person name="Gargeya S."/>
            <person name="Fitzgerald M."/>
            <person name="Abouelleil A."/>
            <person name="Alvarado L."/>
            <person name="Berlin A.M."/>
            <person name="Chapman S.B."/>
            <person name="Dewar J."/>
            <person name="Goldberg J."/>
            <person name="Griggs A."/>
            <person name="Gujja S."/>
            <person name="Hansen M."/>
            <person name="Howarth C."/>
            <person name="Imamovic A."/>
            <person name="Larimer J."/>
            <person name="McCowan C."/>
            <person name="Murphy C."/>
            <person name="Pearson M."/>
            <person name="Priest M."/>
            <person name="Roberts A."/>
            <person name="Saif S."/>
            <person name="Shea T."/>
            <person name="Sykes S."/>
            <person name="Wortman J."/>
            <person name="Nusbaum C."/>
            <person name="Birren B."/>
        </authorList>
    </citation>
    <scope>NUCLEOTIDE SEQUENCE</scope>
    <source>
        <strain evidence="4">CBS 10118</strain>
    </source>
</reference>
<keyword evidence="5" id="KW-1185">Reference proteome</keyword>